<proteinExistence type="predicted"/>
<evidence type="ECO:0000259" key="1">
    <source>
        <dbReference type="PROSITE" id="PS51385"/>
    </source>
</evidence>
<dbReference type="RefSeq" id="WP_272914440.1">
    <property type="nucleotide sequence ID" value="NZ_RCOS01000122.1"/>
</dbReference>
<gene>
    <name evidence="2" type="ORF">D6D85_10825</name>
</gene>
<feature type="domain" description="YjeF N-terminal" evidence="1">
    <location>
        <begin position="9"/>
        <end position="60"/>
    </location>
</feature>
<protein>
    <submittedName>
        <fullName evidence="2">Bifunctional ADP-dependent NAD(P)H-hydrate dehydratase/NAD(P)H-hydrate epimerase</fullName>
    </submittedName>
</protein>
<organism evidence="2 3">
    <name type="scientific">Candidatus Methanodesulfokora washburnensis</name>
    <dbReference type="NCBI Taxonomy" id="2478471"/>
    <lineage>
        <taxon>Archaea</taxon>
        <taxon>Thermoproteota</taxon>
        <taxon>Candidatus Korarchaeia</taxon>
        <taxon>Candidatus Korarchaeia incertae sedis</taxon>
        <taxon>Candidatus Methanodesulfokora</taxon>
    </lineage>
</organism>
<name>A0A429GI34_9CREN</name>
<keyword evidence="3" id="KW-1185">Reference proteome</keyword>
<feature type="non-terminal residue" evidence="2">
    <location>
        <position position="60"/>
    </location>
</feature>
<reference evidence="2 3" key="1">
    <citation type="submission" date="2018-10" db="EMBL/GenBank/DDBJ databases">
        <title>Co-occurring genomic capacity for anaerobic methane metabolism and dissimilatory sulfite reduction discovered in the Korarchaeota.</title>
        <authorList>
            <person name="Mckay L.J."/>
            <person name="Dlakic M."/>
            <person name="Fields M.W."/>
            <person name="Delmont T.O."/>
            <person name="Eren A.M."/>
            <person name="Jay Z.J."/>
            <person name="Klingelsmith K.B."/>
            <person name="Rusch D.B."/>
            <person name="Inskeep W.P."/>
        </authorList>
    </citation>
    <scope>NUCLEOTIDE SEQUENCE [LARGE SCALE GENOMIC DNA]</scope>
    <source>
        <strain evidence="2 3">MDKW</strain>
    </source>
</reference>
<dbReference type="EMBL" id="RCOS01000122">
    <property type="protein sequence ID" value="RSN73339.1"/>
    <property type="molecule type" value="Genomic_DNA"/>
</dbReference>
<dbReference type="Pfam" id="PF03853">
    <property type="entry name" value="YjeF_N"/>
    <property type="match status" value="1"/>
</dbReference>
<dbReference type="AlphaFoldDB" id="A0A429GI34"/>
<dbReference type="SUPFAM" id="SSF64153">
    <property type="entry name" value="YjeF N-terminal domain-like"/>
    <property type="match status" value="1"/>
</dbReference>
<dbReference type="InterPro" id="IPR004443">
    <property type="entry name" value="YjeF_N_dom"/>
</dbReference>
<accession>A0A429GI34</accession>
<sequence>MKVCTVEEIRRIDSRAAEDYGIGYDLLMENAGNALYFVILREIGVSKKTFTVIAGQGNNG</sequence>
<dbReference type="PROSITE" id="PS51385">
    <property type="entry name" value="YJEF_N"/>
    <property type="match status" value="1"/>
</dbReference>
<dbReference type="InterPro" id="IPR036652">
    <property type="entry name" value="YjeF_N_dom_sf"/>
</dbReference>
<evidence type="ECO:0000313" key="2">
    <source>
        <dbReference type="EMBL" id="RSN73339.1"/>
    </source>
</evidence>
<dbReference type="Gene3D" id="3.40.50.10260">
    <property type="entry name" value="YjeF N-terminal domain"/>
    <property type="match status" value="1"/>
</dbReference>
<evidence type="ECO:0000313" key="3">
    <source>
        <dbReference type="Proteomes" id="UP000277582"/>
    </source>
</evidence>
<comment type="caution">
    <text evidence="2">The sequence shown here is derived from an EMBL/GenBank/DDBJ whole genome shotgun (WGS) entry which is preliminary data.</text>
</comment>
<dbReference type="Proteomes" id="UP000277582">
    <property type="component" value="Unassembled WGS sequence"/>
</dbReference>